<gene>
    <name evidence="2" type="ORF">BATDEDRAFT_87822</name>
</gene>
<evidence type="ECO:0000313" key="3">
    <source>
        <dbReference type="Proteomes" id="UP000007241"/>
    </source>
</evidence>
<organism evidence="2 3">
    <name type="scientific">Batrachochytrium dendrobatidis (strain JAM81 / FGSC 10211)</name>
    <name type="common">Frog chytrid fungus</name>
    <dbReference type="NCBI Taxonomy" id="684364"/>
    <lineage>
        <taxon>Eukaryota</taxon>
        <taxon>Fungi</taxon>
        <taxon>Fungi incertae sedis</taxon>
        <taxon>Chytridiomycota</taxon>
        <taxon>Chytridiomycota incertae sedis</taxon>
        <taxon>Chytridiomycetes</taxon>
        <taxon>Rhizophydiales</taxon>
        <taxon>Rhizophydiales incertae sedis</taxon>
        <taxon>Batrachochytrium</taxon>
    </lineage>
</organism>
<dbReference type="InParanoid" id="F4NZU7"/>
<protein>
    <recommendedName>
        <fullName evidence="4">Chitin-binding type-2 domain-containing protein</fullName>
    </recommendedName>
</protein>
<sequence>MISSEFTRVFLSLIIFSCFALSHPLSADTLPTASPDPSAGSAHKAGEFVCIDDTKFMQFTSPTAFVVMSCPPGFCFTRKPPIKNPCIGKANAQRIDGI</sequence>
<dbReference type="HOGENOM" id="CLU_2333311_0_0_1"/>
<feature type="signal peptide" evidence="1">
    <location>
        <begin position="1"/>
        <end position="27"/>
    </location>
</feature>
<evidence type="ECO:0000256" key="1">
    <source>
        <dbReference type="SAM" id="SignalP"/>
    </source>
</evidence>
<dbReference type="AlphaFoldDB" id="F4NZU7"/>
<dbReference type="Proteomes" id="UP000007241">
    <property type="component" value="Unassembled WGS sequence"/>
</dbReference>
<evidence type="ECO:0008006" key="4">
    <source>
        <dbReference type="Google" id="ProtNLM"/>
    </source>
</evidence>
<accession>F4NZU7</accession>
<keyword evidence="3" id="KW-1185">Reference proteome</keyword>
<dbReference type="RefSeq" id="XP_006678103.1">
    <property type="nucleotide sequence ID" value="XM_006678040.1"/>
</dbReference>
<name>F4NZU7_BATDJ</name>
<proteinExistence type="predicted"/>
<evidence type="ECO:0000313" key="2">
    <source>
        <dbReference type="EMBL" id="EGF81150.1"/>
    </source>
</evidence>
<feature type="chain" id="PRO_5003312606" description="Chitin-binding type-2 domain-containing protein" evidence="1">
    <location>
        <begin position="28"/>
        <end position="98"/>
    </location>
</feature>
<dbReference type="OrthoDB" id="2132010at2759"/>
<keyword evidence="1" id="KW-0732">Signal</keyword>
<dbReference type="EMBL" id="GL882882">
    <property type="protein sequence ID" value="EGF81150.1"/>
    <property type="molecule type" value="Genomic_DNA"/>
</dbReference>
<dbReference type="GeneID" id="18242923"/>
<reference evidence="2 3" key="1">
    <citation type="submission" date="2009-12" db="EMBL/GenBank/DDBJ databases">
        <title>The draft genome of Batrachochytrium dendrobatidis.</title>
        <authorList>
            <consortium name="US DOE Joint Genome Institute (JGI-PGF)"/>
            <person name="Kuo A."/>
            <person name="Salamov A."/>
            <person name="Schmutz J."/>
            <person name="Lucas S."/>
            <person name="Pitluck S."/>
            <person name="Rosenblum E."/>
            <person name="Stajich J."/>
            <person name="Eisen M."/>
            <person name="Grigoriev I.V."/>
        </authorList>
    </citation>
    <scope>NUCLEOTIDE SEQUENCE [LARGE SCALE GENOMIC DNA]</scope>
    <source>
        <strain evidence="3">JAM81 / FGSC 10211</strain>
    </source>
</reference>